<dbReference type="SUPFAM" id="SSF89550">
    <property type="entry name" value="PHP domain-like"/>
    <property type="match status" value="1"/>
</dbReference>
<evidence type="ECO:0000313" key="4">
    <source>
        <dbReference type="Proteomes" id="UP000317593"/>
    </source>
</evidence>
<feature type="domain" description="Polymerase/histidinol phosphatase N-terminal" evidence="2">
    <location>
        <begin position="50"/>
        <end position="128"/>
    </location>
</feature>
<dbReference type="OrthoDB" id="9804333at2"/>
<evidence type="ECO:0000259" key="2">
    <source>
        <dbReference type="SMART" id="SM00481"/>
    </source>
</evidence>
<sequence>MFQKISTLVFIGLFSIAAAVQAQHEHPHDHQHPIREVTFPDIPGYQTLSTDLHIHTVFSDGSVWPDIRVQEAMKDNLDAIAMTDHLEYQPHSDDIPHPDRNRSYEIASEQADEDELIVINGSEITRSMPPGHSNAVFVEDANKLLVDDAKAAFREAKKQGAFTFWNHPYWLRQASDGMPPLSELHKTLIEGDMLHGIEVVNMDRYSREALQIALDYDLTIMGTSDVHGLIDWDYQTQHDDHRPVTLVFAKERTKEGLREALFAGRTVVWKDDLLIGREEYLVPLVESSLTVENSSYIDETSVLQLTIRNSTGQKYQLENLSDYSFHRNAGHVTVEPFDSLSLQIRTGKRLDQIQLPFKVYNAVTAPETNPEIMLEASIDE</sequence>
<feature type="signal peptide" evidence="1">
    <location>
        <begin position="1"/>
        <end position="22"/>
    </location>
</feature>
<dbReference type="InterPro" id="IPR004013">
    <property type="entry name" value="PHP_dom"/>
</dbReference>
<dbReference type="InterPro" id="IPR016195">
    <property type="entry name" value="Pol/histidinol_Pase-like"/>
</dbReference>
<keyword evidence="1" id="KW-0732">Signal</keyword>
<dbReference type="CDD" id="cd12112">
    <property type="entry name" value="PHP_HisPPase_Chlorobi_like"/>
    <property type="match status" value="1"/>
</dbReference>
<organism evidence="3 4">
    <name type="scientific">Fodinibius sediminis</name>
    <dbReference type="NCBI Taxonomy" id="1214077"/>
    <lineage>
        <taxon>Bacteria</taxon>
        <taxon>Pseudomonadati</taxon>
        <taxon>Balneolota</taxon>
        <taxon>Balneolia</taxon>
        <taxon>Balneolales</taxon>
        <taxon>Balneolaceae</taxon>
        <taxon>Fodinibius</taxon>
    </lineage>
</organism>
<dbReference type="Gene3D" id="3.20.20.140">
    <property type="entry name" value="Metal-dependent hydrolases"/>
    <property type="match status" value="1"/>
</dbReference>
<accession>A0A521CGQ8</accession>
<dbReference type="GO" id="GO:0004534">
    <property type="term" value="F:5'-3' RNA exonuclease activity"/>
    <property type="evidence" value="ECO:0007669"/>
    <property type="project" value="TreeGrafter"/>
</dbReference>
<gene>
    <name evidence="3" type="ORF">SAMN06265218_10671</name>
</gene>
<keyword evidence="4" id="KW-1185">Reference proteome</keyword>
<dbReference type="InterPro" id="IPR032165">
    <property type="entry name" value="DUF5001"/>
</dbReference>
<protein>
    <recommendedName>
        <fullName evidence="2">Polymerase/histidinol phosphatase N-terminal domain-containing protein</fullName>
    </recommendedName>
</protein>
<dbReference type="EMBL" id="FXTH01000006">
    <property type="protein sequence ID" value="SMO58647.1"/>
    <property type="molecule type" value="Genomic_DNA"/>
</dbReference>
<dbReference type="InterPro" id="IPR003141">
    <property type="entry name" value="Pol/His_phosphatase_N"/>
</dbReference>
<name>A0A521CGQ8_9BACT</name>
<dbReference type="Pfam" id="PF16392">
    <property type="entry name" value="DUF5001"/>
    <property type="match status" value="1"/>
</dbReference>
<feature type="chain" id="PRO_5022116041" description="Polymerase/histidinol phosphatase N-terminal domain-containing protein" evidence="1">
    <location>
        <begin position="23"/>
        <end position="380"/>
    </location>
</feature>
<dbReference type="SMART" id="SM00481">
    <property type="entry name" value="POLIIIAc"/>
    <property type="match status" value="1"/>
</dbReference>
<dbReference type="Pfam" id="PF02811">
    <property type="entry name" value="PHP"/>
    <property type="match status" value="1"/>
</dbReference>
<dbReference type="PANTHER" id="PTHR42924:SF3">
    <property type="entry name" value="POLYMERASE_HISTIDINOL PHOSPHATASE N-TERMINAL DOMAIN-CONTAINING PROTEIN"/>
    <property type="match status" value="1"/>
</dbReference>
<proteinExistence type="predicted"/>
<dbReference type="RefSeq" id="WP_142714068.1">
    <property type="nucleotide sequence ID" value="NZ_FXTH01000006.1"/>
</dbReference>
<dbReference type="AlphaFoldDB" id="A0A521CGQ8"/>
<dbReference type="InterPro" id="IPR052018">
    <property type="entry name" value="PHP_domain"/>
</dbReference>
<reference evidence="3 4" key="1">
    <citation type="submission" date="2017-05" db="EMBL/GenBank/DDBJ databases">
        <authorList>
            <person name="Varghese N."/>
            <person name="Submissions S."/>
        </authorList>
    </citation>
    <scope>NUCLEOTIDE SEQUENCE [LARGE SCALE GENOMIC DNA]</scope>
    <source>
        <strain evidence="3 4">DSM 21194</strain>
    </source>
</reference>
<dbReference type="Proteomes" id="UP000317593">
    <property type="component" value="Unassembled WGS sequence"/>
</dbReference>
<dbReference type="PANTHER" id="PTHR42924">
    <property type="entry name" value="EXONUCLEASE"/>
    <property type="match status" value="1"/>
</dbReference>
<dbReference type="GO" id="GO:0035312">
    <property type="term" value="F:5'-3' DNA exonuclease activity"/>
    <property type="evidence" value="ECO:0007669"/>
    <property type="project" value="TreeGrafter"/>
</dbReference>
<evidence type="ECO:0000313" key="3">
    <source>
        <dbReference type="EMBL" id="SMO58647.1"/>
    </source>
</evidence>
<evidence type="ECO:0000256" key="1">
    <source>
        <dbReference type="SAM" id="SignalP"/>
    </source>
</evidence>